<dbReference type="PROSITE" id="PS00842">
    <property type="entry name" value="XPG_2"/>
    <property type="match status" value="1"/>
</dbReference>
<evidence type="ECO:0000256" key="2">
    <source>
        <dbReference type="ARBA" id="ARBA00004123"/>
    </source>
</evidence>
<proteinExistence type="inferred from homology"/>
<feature type="region of interest" description="Disordered" evidence="13">
    <location>
        <begin position="174"/>
        <end position="213"/>
    </location>
</feature>
<name>A0A9R0IYI8_SPIOL</name>
<protein>
    <submittedName>
        <fullName evidence="17">DNA repair protein UVH3 isoform X1</fullName>
    </submittedName>
</protein>
<dbReference type="CDD" id="cd09868">
    <property type="entry name" value="PIN_XPG_RAD2"/>
    <property type="match status" value="2"/>
</dbReference>
<keyword evidence="10" id="KW-0234">DNA repair</keyword>
<keyword evidence="11" id="KW-0539">Nucleus</keyword>
<evidence type="ECO:0000256" key="5">
    <source>
        <dbReference type="ARBA" id="ARBA00022723"/>
    </source>
</evidence>
<feature type="region of interest" description="Disordered" evidence="13">
    <location>
        <begin position="127"/>
        <end position="159"/>
    </location>
</feature>
<gene>
    <name evidence="17" type="primary">LOC110796681</name>
</gene>
<evidence type="ECO:0000256" key="6">
    <source>
        <dbReference type="ARBA" id="ARBA00022759"/>
    </source>
</evidence>
<feature type="compositionally biased region" description="Basic and acidic residues" evidence="13">
    <location>
        <begin position="1228"/>
        <end position="1238"/>
    </location>
</feature>
<reference evidence="16" key="1">
    <citation type="journal article" date="2021" name="Nat. Commun.">
        <title>Genomic analyses provide insights into spinach domestication and the genetic basis of agronomic traits.</title>
        <authorList>
            <person name="Cai X."/>
            <person name="Sun X."/>
            <person name="Xu C."/>
            <person name="Sun H."/>
            <person name="Wang X."/>
            <person name="Ge C."/>
            <person name="Zhang Z."/>
            <person name="Wang Q."/>
            <person name="Fei Z."/>
            <person name="Jiao C."/>
            <person name="Wang Q."/>
        </authorList>
    </citation>
    <scope>NUCLEOTIDE SEQUENCE [LARGE SCALE GENOMIC DNA]</scope>
    <source>
        <strain evidence="16">cv. Varoflay</strain>
    </source>
</reference>
<dbReference type="InterPro" id="IPR001044">
    <property type="entry name" value="XPG/Rad2_eukaryotes"/>
</dbReference>
<dbReference type="SMART" id="SM00279">
    <property type="entry name" value="HhH2"/>
    <property type="match status" value="1"/>
</dbReference>
<dbReference type="KEGG" id="soe:110796681"/>
<keyword evidence="12" id="KW-0175">Coiled coil</keyword>
<dbReference type="GO" id="GO:0003697">
    <property type="term" value="F:single-stranded DNA binding"/>
    <property type="evidence" value="ECO:0000318"/>
    <property type="project" value="GO_Central"/>
</dbReference>
<dbReference type="Gene3D" id="1.10.150.20">
    <property type="entry name" value="5' to 3' exonuclease, C-terminal subdomain"/>
    <property type="match status" value="1"/>
</dbReference>
<dbReference type="SUPFAM" id="SSF88723">
    <property type="entry name" value="PIN domain-like"/>
    <property type="match status" value="1"/>
</dbReference>
<evidence type="ECO:0000313" key="16">
    <source>
        <dbReference type="Proteomes" id="UP000813463"/>
    </source>
</evidence>
<dbReference type="InterPro" id="IPR006086">
    <property type="entry name" value="XPG-I_dom"/>
</dbReference>
<dbReference type="InterPro" id="IPR019974">
    <property type="entry name" value="XPG_CS"/>
</dbReference>
<comment type="similarity">
    <text evidence="3">Belongs to the XPG/RAD2 endonuclease family. XPG subfamily.</text>
</comment>
<comment type="cofactor">
    <cofactor evidence="1">
        <name>Mg(2+)</name>
        <dbReference type="ChEBI" id="CHEBI:18420"/>
    </cofactor>
</comment>
<evidence type="ECO:0000256" key="7">
    <source>
        <dbReference type="ARBA" id="ARBA00022763"/>
    </source>
</evidence>
<comment type="subcellular location">
    <subcellularLocation>
        <location evidence="2">Nucleus</location>
    </subcellularLocation>
</comment>
<evidence type="ECO:0000256" key="3">
    <source>
        <dbReference type="ARBA" id="ARBA00005283"/>
    </source>
</evidence>
<keyword evidence="16" id="KW-1185">Reference proteome</keyword>
<sequence length="1539" mass="169272">MGVHGLWDLLAPVGRRVSVETLTGKRLAIDASIWMVQFMKAMRDERGEMVRNAHVLGFFRRICKLLFLRTKPVFVFDGGTPALKRRTVIARRRQRENAQAKIRKTAEKLLLNHVKAMRLKQLADNLKDQNYKNNSKGKGAMLNESDTTNKNEAVSESHNQEMLDEMLAASIQAEESGELATGSSGAAEIGSSSGNASASTAVLPKEDDDDESDEEMILPVTDGNVDPAVLAALPPSMQLDLLVQMRERLMAENRQKYQKVKKVPQKFSELQIEAYLKTVAFRREIDQVQKAAAGKDVGGIQTSRIASESNREFIFSSSFSGDKQLLASGEAEKIPKIQQTKEKKDSHFDILNAMASATKSSTESEPGIDEAVQTFIDEKGHRRVSSRRAMGIRMTRDLQRNIDLMKELEQERTTVNIEAKAQTNPDMGGQSMESHCNVKSVEGVNDFNCDIVQNSTVNSSLEPESHKDALKSESCIKITFDDDVKQRSFDGDDEFFSHLVVGDQVPLCSANNSSSDCEWEDGMISGERGSLINGNKLAASSFPAQDGNINDSDVEWEDGTTLMNDKCNSKFSDVEDINDEETGVKWQEELTITDIHEDARSLYSNLQTDISKGSAEEEAALQEAIRRSLEDSTGGKSSCVSYNLKADGCAFNRDLQLESCLPLPSSHLERVLDGHQLSQSSVNMYNQSNFLSEKNSCALSNLGMHSTSGAFVPVGPAPHIDTKNDLNEQQLSTSSENAQTSNLAGSGVPTDMAAGVPATLPENIVNDVTTERAFPSSNFDMAHGNLVGHTSSILEEKTLYGDLKTSVGKDDTCHLSDDVKTSAFKDKENTLEPLGINVEDELLVLDQEYKTLGDEQKRLERNADSVNAEMFVECQELLQMFGLPYIIAPMEAEAQCAYMELANLVDGVVTDDSDVFLFGAQCVYKNIFDDRKYVETYFMKDIENELGLNREKLIRMALLLGSDYTEGISGIGIVNAIEVLNAFPEEEGFHKFREWIESPDPAILGKVGVQSGSSSKKKGSKASKNRMSNSKSDMEGNSAADSCTLLEYDDDEARNDIQKMKLTFMNKHRNVSKNWHIPASFPSDAVISAYAAPQVDKSTEPFAWGKPDIFSLRRLCWEKFGWASQKADELLSPVLKEYNKHETQLRLEAFYTFNERFAKIRSKRIKQAVKGITGKQSSDLEKANDLQENPGKMEKKARASGNTRKKSVSKRKDHVVGVRNSSAKKLKSQQEKENKEEGLSTEVGSIGLCTEAEKQSKSDAGSSRVRGRGRRAAAGRGRRKENSDSECDETSIHDHKSSSDEHELLPENMELPDSVRRSKRARKTANYLEEDEESDELVIPLNRTNKNCSDDGASGPTLSPFLSVHEAGMANASGEIDLPGHGLPGDYLVAGGGFCAEEDEEEIECNQSSSVQKDTSTVDADSEYLQMGGGFCVDEEDDLHFQECDGGGAFTITDALAETKEHGLTIGPHESISVAASVTGTVQGLQKVPSSDSNLSSGDKLQNVDGNLSNAGVSTYIATPTSVNPFSALPYLKRKKKKP</sequence>
<dbReference type="PANTHER" id="PTHR16171">
    <property type="entry name" value="DNA REPAIR PROTEIN COMPLEMENTING XP-G CELLS-RELATED"/>
    <property type="match status" value="1"/>
</dbReference>
<feature type="region of interest" description="Disordered" evidence="13">
    <location>
        <begin position="1171"/>
        <end position="1331"/>
    </location>
</feature>
<evidence type="ECO:0000256" key="12">
    <source>
        <dbReference type="SAM" id="Coils"/>
    </source>
</evidence>
<evidence type="ECO:0000256" key="11">
    <source>
        <dbReference type="ARBA" id="ARBA00023242"/>
    </source>
</evidence>
<evidence type="ECO:0000259" key="14">
    <source>
        <dbReference type="SMART" id="SM00484"/>
    </source>
</evidence>
<dbReference type="Proteomes" id="UP000813463">
    <property type="component" value="Chromosome 1"/>
</dbReference>
<dbReference type="GO" id="GO:0016788">
    <property type="term" value="F:hydrolase activity, acting on ester bonds"/>
    <property type="evidence" value="ECO:0007669"/>
    <property type="project" value="InterPro"/>
</dbReference>
<dbReference type="PRINTS" id="PR00853">
    <property type="entry name" value="XPGRADSUPER"/>
</dbReference>
<dbReference type="InterPro" id="IPR008918">
    <property type="entry name" value="HhH2"/>
</dbReference>
<dbReference type="GO" id="GO:0004520">
    <property type="term" value="F:DNA endonuclease activity"/>
    <property type="evidence" value="ECO:0000318"/>
    <property type="project" value="GO_Central"/>
</dbReference>
<dbReference type="SMART" id="SM00485">
    <property type="entry name" value="XPGN"/>
    <property type="match status" value="1"/>
</dbReference>
<dbReference type="Gene3D" id="6.10.250.1630">
    <property type="match status" value="1"/>
</dbReference>
<feature type="compositionally biased region" description="Basic residues" evidence="13">
    <location>
        <begin position="1015"/>
        <end position="1024"/>
    </location>
</feature>
<dbReference type="PROSITE" id="PS00841">
    <property type="entry name" value="XPG_1"/>
    <property type="match status" value="1"/>
</dbReference>
<dbReference type="Gene3D" id="3.40.50.1010">
    <property type="entry name" value="5'-nuclease"/>
    <property type="match status" value="2"/>
</dbReference>
<dbReference type="GO" id="GO:0006289">
    <property type="term" value="P:nucleotide-excision repair"/>
    <property type="evidence" value="ECO:0007669"/>
    <property type="project" value="InterPro"/>
</dbReference>
<evidence type="ECO:0000256" key="13">
    <source>
        <dbReference type="SAM" id="MobiDB-lite"/>
    </source>
</evidence>
<dbReference type="RefSeq" id="XP_021857447.2">
    <property type="nucleotide sequence ID" value="XM_022001755.2"/>
</dbReference>
<feature type="coiled-coil region" evidence="12">
    <location>
        <begin position="842"/>
        <end position="869"/>
    </location>
</feature>
<dbReference type="PRINTS" id="PR00066">
    <property type="entry name" value="XRODRMPGMNTG"/>
</dbReference>
<keyword evidence="8" id="KW-0378">Hydrolase</keyword>
<feature type="compositionally biased region" description="Basic residues" evidence="13">
    <location>
        <begin position="1203"/>
        <end position="1213"/>
    </location>
</feature>
<dbReference type="GO" id="GO:0005634">
    <property type="term" value="C:nucleus"/>
    <property type="evidence" value="ECO:0000318"/>
    <property type="project" value="GO_Central"/>
</dbReference>
<accession>A0A9R0IYI8</accession>
<dbReference type="InterPro" id="IPR036279">
    <property type="entry name" value="5-3_exonuclease_C_sf"/>
</dbReference>
<dbReference type="CDD" id="cd09904">
    <property type="entry name" value="H3TH_XPG"/>
    <property type="match status" value="1"/>
</dbReference>
<dbReference type="SUPFAM" id="SSF47807">
    <property type="entry name" value="5' to 3' exonuclease, C-terminal subdomain"/>
    <property type="match status" value="1"/>
</dbReference>
<evidence type="ECO:0000256" key="4">
    <source>
        <dbReference type="ARBA" id="ARBA00022722"/>
    </source>
</evidence>
<dbReference type="GeneID" id="110796681"/>
<reference evidence="17" key="2">
    <citation type="submission" date="2025-08" db="UniProtKB">
        <authorList>
            <consortium name="RefSeq"/>
        </authorList>
    </citation>
    <scope>IDENTIFICATION</scope>
    <source>
        <tissue evidence="17">Leaf</tissue>
    </source>
</reference>
<dbReference type="InterPro" id="IPR006085">
    <property type="entry name" value="XPG_DNA_repair_N"/>
</dbReference>
<dbReference type="PANTHER" id="PTHR16171:SF7">
    <property type="entry name" value="DNA REPAIR PROTEIN RAD2"/>
    <property type="match status" value="1"/>
</dbReference>
<dbReference type="InterPro" id="IPR029060">
    <property type="entry name" value="PIN-like_dom_sf"/>
</dbReference>
<dbReference type="SMART" id="SM00484">
    <property type="entry name" value="XPGI"/>
    <property type="match status" value="1"/>
</dbReference>
<evidence type="ECO:0000256" key="9">
    <source>
        <dbReference type="ARBA" id="ARBA00022842"/>
    </source>
</evidence>
<keyword evidence="7" id="KW-0227">DNA damage</keyword>
<feature type="domain" description="XPG N-terminal" evidence="15">
    <location>
        <begin position="1"/>
        <end position="98"/>
    </location>
</feature>
<keyword evidence="6" id="KW-0255">Endonuclease</keyword>
<organism evidence="16 17">
    <name type="scientific">Spinacia oleracea</name>
    <name type="common">Spinach</name>
    <dbReference type="NCBI Taxonomy" id="3562"/>
    <lineage>
        <taxon>Eukaryota</taxon>
        <taxon>Viridiplantae</taxon>
        <taxon>Streptophyta</taxon>
        <taxon>Embryophyta</taxon>
        <taxon>Tracheophyta</taxon>
        <taxon>Spermatophyta</taxon>
        <taxon>Magnoliopsida</taxon>
        <taxon>eudicotyledons</taxon>
        <taxon>Gunneridae</taxon>
        <taxon>Pentapetalae</taxon>
        <taxon>Caryophyllales</taxon>
        <taxon>Chenopodiaceae</taxon>
        <taxon>Chenopodioideae</taxon>
        <taxon>Anserineae</taxon>
        <taxon>Spinacia</taxon>
    </lineage>
</organism>
<feature type="compositionally biased region" description="Low complexity" evidence="13">
    <location>
        <begin position="180"/>
        <end position="201"/>
    </location>
</feature>
<dbReference type="Pfam" id="PF00752">
    <property type="entry name" value="XPG_N"/>
    <property type="match status" value="1"/>
</dbReference>
<feature type="compositionally biased region" description="Basic and acidic residues" evidence="13">
    <location>
        <begin position="147"/>
        <end position="159"/>
    </location>
</feature>
<evidence type="ECO:0000256" key="8">
    <source>
        <dbReference type="ARBA" id="ARBA00022801"/>
    </source>
</evidence>
<dbReference type="GO" id="GO:0046872">
    <property type="term" value="F:metal ion binding"/>
    <property type="evidence" value="ECO:0007669"/>
    <property type="project" value="UniProtKB-KW"/>
</dbReference>
<dbReference type="Pfam" id="PF00867">
    <property type="entry name" value="XPG_I"/>
    <property type="match status" value="1"/>
</dbReference>
<feature type="region of interest" description="Disordered" evidence="13">
    <location>
        <begin position="1006"/>
        <end position="1038"/>
    </location>
</feature>
<dbReference type="InterPro" id="IPR006084">
    <property type="entry name" value="XPG/Rad2"/>
</dbReference>
<feature type="domain" description="XPG-I" evidence="14">
    <location>
        <begin position="879"/>
        <end position="948"/>
    </location>
</feature>
<evidence type="ECO:0000256" key="10">
    <source>
        <dbReference type="ARBA" id="ARBA00023204"/>
    </source>
</evidence>
<evidence type="ECO:0000313" key="17">
    <source>
        <dbReference type="RefSeq" id="XP_021857447.2"/>
    </source>
</evidence>
<feature type="compositionally biased region" description="Basic and acidic residues" evidence="13">
    <location>
        <begin position="1178"/>
        <end position="1197"/>
    </location>
</feature>
<keyword evidence="9" id="KW-0460">Magnesium</keyword>
<feature type="compositionally biased region" description="Basic and acidic residues" evidence="13">
    <location>
        <begin position="1290"/>
        <end position="1305"/>
    </location>
</feature>
<keyword evidence="5" id="KW-0479">Metal-binding</keyword>
<keyword evidence="4" id="KW-0540">Nuclease</keyword>
<feature type="compositionally biased region" description="Basic residues" evidence="13">
    <location>
        <begin position="1265"/>
        <end position="1279"/>
    </location>
</feature>
<evidence type="ECO:0000256" key="1">
    <source>
        <dbReference type="ARBA" id="ARBA00001946"/>
    </source>
</evidence>
<evidence type="ECO:0000259" key="15">
    <source>
        <dbReference type="SMART" id="SM00485"/>
    </source>
</evidence>